<comment type="caution">
    <text evidence="2">The sequence shown here is derived from an EMBL/GenBank/DDBJ whole genome shotgun (WGS) entry which is preliminary data.</text>
</comment>
<accession>A0A9W7FB56</accession>
<dbReference type="OrthoDB" id="445362at2759"/>
<gene>
    <name evidence="2" type="ORF">TrRE_jg12749</name>
</gene>
<evidence type="ECO:0000313" key="3">
    <source>
        <dbReference type="Proteomes" id="UP001165082"/>
    </source>
</evidence>
<dbReference type="EMBL" id="BRXZ01000290">
    <property type="protein sequence ID" value="GMI08934.1"/>
    <property type="molecule type" value="Genomic_DNA"/>
</dbReference>
<proteinExistence type="predicted"/>
<dbReference type="GO" id="GO:0006897">
    <property type="term" value="P:endocytosis"/>
    <property type="evidence" value="ECO:0007669"/>
    <property type="project" value="TreeGrafter"/>
</dbReference>
<dbReference type="Gene3D" id="2.20.70.10">
    <property type="match status" value="1"/>
</dbReference>
<dbReference type="GO" id="GO:0071933">
    <property type="term" value="F:Arp2/3 complex binding"/>
    <property type="evidence" value="ECO:0007669"/>
    <property type="project" value="TreeGrafter"/>
</dbReference>
<dbReference type="PANTHER" id="PTHR13357:SF1">
    <property type="entry name" value="NCK-INTERACTING PROTEIN WITH SH3 DOMAIN"/>
    <property type="match status" value="1"/>
</dbReference>
<protein>
    <recommendedName>
        <fullName evidence="1">SPIN90/Ldb17 leucine-rich domain-containing protein</fullName>
    </recommendedName>
</protein>
<organism evidence="2 3">
    <name type="scientific">Triparma retinervis</name>
    <dbReference type="NCBI Taxonomy" id="2557542"/>
    <lineage>
        <taxon>Eukaryota</taxon>
        <taxon>Sar</taxon>
        <taxon>Stramenopiles</taxon>
        <taxon>Ochrophyta</taxon>
        <taxon>Bolidophyceae</taxon>
        <taxon>Parmales</taxon>
        <taxon>Triparmaceae</taxon>
        <taxon>Triparma</taxon>
    </lineage>
</organism>
<dbReference type="InterPro" id="IPR030125">
    <property type="entry name" value="SPIN90/Ldb17"/>
</dbReference>
<dbReference type="InterPro" id="IPR001202">
    <property type="entry name" value="WW_dom"/>
</dbReference>
<sequence>ADRGCAEDWERVRGVTFGDGSGHDNDMQVYYRNTVTGETSWELPGALRASVTEVVGEGAEWEGMNGRDEDFGVEVLGIVKLLGHEGTTSVGATQPLKRLCDLSQTCGREDEWVELIEGGGGDGGGEGFALVSGVARVVCAGVMSGRLSVGDRGDAYYSEAFSFAVRNLILFSKLHRGIWKAVEGASVALMLGNVCQALAESTANLGPEDERGINGYADFSADEECTVNLMLLQEMFINLPEGSFGEQGAVKDAVSAVLRCLKVASEELFVCAGQTMVQINKREDAVIDEASNQNVIMRDFCASDGVAASSLIEVCLLLLNENSYPNNEDSDVLCSTLAVFKSFFETTQTSQCFYTNDLNVLVDIVLREATNLPPSSGVRAGFVEVVHLVLLNTEWGMNGKYRRAELLKMLESFIDMGEKGIGRATIEATEMLFGECLDLLEED</sequence>
<dbReference type="Proteomes" id="UP001165082">
    <property type="component" value="Unassembled WGS sequence"/>
</dbReference>
<dbReference type="AlphaFoldDB" id="A0A9W7FB56"/>
<feature type="non-terminal residue" evidence="2">
    <location>
        <position position="1"/>
    </location>
</feature>
<feature type="domain" description="SPIN90/Ldb17 leucine-rich" evidence="1">
    <location>
        <begin position="282"/>
        <end position="405"/>
    </location>
</feature>
<dbReference type="PANTHER" id="PTHR13357">
    <property type="entry name" value="SH3 ADAPTER PROTEIN SPIN90 NCK INTERACTING PROTEIN WITH SH3 DOMAIN"/>
    <property type="match status" value="1"/>
</dbReference>
<evidence type="ECO:0000313" key="2">
    <source>
        <dbReference type="EMBL" id="GMI08934.1"/>
    </source>
</evidence>
<dbReference type="Pfam" id="PF09431">
    <property type="entry name" value="SPIN90_LRD"/>
    <property type="match status" value="1"/>
</dbReference>
<keyword evidence="3" id="KW-1185">Reference proteome</keyword>
<reference evidence="2" key="1">
    <citation type="submission" date="2022-07" db="EMBL/GenBank/DDBJ databases">
        <title>Genome analysis of Parmales, a sister group of diatoms, reveals the evolutionary specialization of diatoms from phago-mixotrophs to photoautotrophs.</title>
        <authorList>
            <person name="Ban H."/>
            <person name="Sato S."/>
            <person name="Yoshikawa S."/>
            <person name="Kazumasa Y."/>
            <person name="Nakamura Y."/>
            <person name="Ichinomiya M."/>
            <person name="Saitoh K."/>
            <person name="Sato N."/>
            <person name="Blanc-Mathieu R."/>
            <person name="Endo H."/>
            <person name="Kuwata A."/>
            <person name="Ogata H."/>
        </authorList>
    </citation>
    <scope>NUCLEOTIDE SEQUENCE</scope>
</reference>
<dbReference type="CDD" id="cd00201">
    <property type="entry name" value="WW"/>
    <property type="match status" value="1"/>
</dbReference>
<evidence type="ECO:0000259" key="1">
    <source>
        <dbReference type="Pfam" id="PF09431"/>
    </source>
</evidence>
<dbReference type="InterPro" id="IPR018556">
    <property type="entry name" value="SPIN90/Ldb17_LRD"/>
</dbReference>
<name>A0A9W7FB56_9STRA</name>